<gene>
    <name evidence="3" type="ORF">GcLGCM259_1778</name>
</gene>
<evidence type="ECO:0008006" key="5">
    <source>
        <dbReference type="Google" id="ProtNLM"/>
    </source>
</evidence>
<proteinExistence type="predicted"/>
<evidence type="ECO:0000256" key="2">
    <source>
        <dbReference type="SAM" id="Phobius"/>
    </source>
</evidence>
<dbReference type="PIRSF" id="PIRSF010219">
    <property type="entry name" value="UCP010219"/>
    <property type="match status" value="1"/>
</dbReference>
<reference evidence="3 4" key="1">
    <citation type="submission" date="2018-12" db="EMBL/GenBank/DDBJ databases">
        <title>Complete Genome Sequence of Glutamicibacter creatinolyticus strain LGCM259,isolated from an abscess of a 12-year-old mare in Italy.</title>
        <authorList>
            <person name="Santos R.G."/>
            <person name="Silva A.L."/>
            <person name="Seyffert N."/>
            <person name="Castro T.L.P."/>
            <person name="Attili A.R."/>
            <person name="Rifici C."/>
            <person name="Mazzullo G."/>
            <person name="Brenig B."/>
            <person name="Venanzi F."/>
            <person name="Azevedo V."/>
        </authorList>
    </citation>
    <scope>NUCLEOTIDE SEQUENCE [LARGE SCALE GENOMIC DNA]</scope>
    <source>
        <strain evidence="3 4">LGCM 259</strain>
    </source>
</reference>
<evidence type="ECO:0000313" key="3">
    <source>
        <dbReference type="EMBL" id="QCY47496.1"/>
    </source>
</evidence>
<feature type="transmembrane region" description="Helical" evidence="2">
    <location>
        <begin position="199"/>
        <end position="222"/>
    </location>
</feature>
<keyword evidence="2" id="KW-1133">Transmembrane helix</keyword>
<dbReference type="RefSeq" id="WP_138177973.1">
    <property type="nucleotide sequence ID" value="NZ_CP034412.1"/>
</dbReference>
<feature type="transmembrane region" description="Helical" evidence="2">
    <location>
        <begin position="122"/>
        <end position="151"/>
    </location>
</feature>
<evidence type="ECO:0000256" key="1">
    <source>
        <dbReference type="SAM" id="MobiDB-lite"/>
    </source>
</evidence>
<dbReference type="KEGG" id="gcr:GcLGCM259_1778"/>
<organism evidence="3 4">
    <name type="scientific">Glutamicibacter creatinolyticus</name>
    <dbReference type="NCBI Taxonomy" id="162496"/>
    <lineage>
        <taxon>Bacteria</taxon>
        <taxon>Bacillati</taxon>
        <taxon>Actinomycetota</taxon>
        <taxon>Actinomycetes</taxon>
        <taxon>Micrococcales</taxon>
        <taxon>Micrococcaceae</taxon>
        <taxon>Glutamicibacter</taxon>
    </lineage>
</organism>
<feature type="region of interest" description="Disordered" evidence="1">
    <location>
        <begin position="1"/>
        <end position="22"/>
    </location>
</feature>
<keyword evidence="4" id="KW-1185">Reference proteome</keyword>
<dbReference type="EMBL" id="CP034412">
    <property type="protein sequence ID" value="QCY47496.1"/>
    <property type="molecule type" value="Genomic_DNA"/>
</dbReference>
<protein>
    <recommendedName>
        <fullName evidence="5">DUF3159 domain-containing protein</fullName>
    </recommendedName>
</protein>
<feature type="transmembrane region" description="Helical" evidence="2">
    <location>
        <begin position="50"/>
        <end position="67"/>
    </location>
</feature>
<dbReference type="Pfam" id="PF11361">
    <property type="entry name" value="DUF3159"/>
    <property type="match status" value="1"/>
</dbReference>
<accession>A0A5B7WTS5</accession>
<dbReference type="Proteomes" id="UP000307000">
    <property type="component" value="Chromosome"/>
</dbReference>
<sequence>MTQTPDSPEQPGTRGEPDPSLAQRLGSSAHLSKNAAGHIDVMASIGGVRGVLETVVPGFLFVLLFALTRQLDVALIAAIAVGAVFMIARLVKRSSLTQSVSGLVGILICALAARSSGEAKDYYVPGFFIVGAYLLAMVISIAIKWPLLGVLYGFLRQEGTDWRQQPARLRRYAIATWIMAAVFAARLAVQLPLYFTDQVVALGISRLVMGVPLYAAGLWFAWMISRPASQITAQQD</sequence>
<evidence type="ECO:0000313" key="4">
    <source>
        <dbReference type="Proteomes" id="UP000307000"/>
    </source>
</evidence>
<dbReference type="AlphaFoldDB" id="A0A5B7WTS5"/>
<dbReference type="InterPro" id="IPR016566">
    <property type="entry name" value="UCP010219"/>
</dbReference>
<feature type="transmembrane region" description="Helical" evidence="2">
    <location>
        <begin position="172"/>
        <end position="193"/>
    </location>
</feature>
<feature type="transmembrane region" description="Helical" evidence="2">
    <location>
        <begin position="73"/>
        <end position="91"/>
    </location>
</feature>
<keyword evidence="2" id="KW-0812">Transmembrane</keyword>
<keyword evidence="2" id="KW-0472">Membrane</keyword>
<name>A0A5B7WTS5_9MICC</name>